<accession>A0ABQ3FH31</accession>
<name>A0ABQ3FH31_9GAMM</name>
<organism evidence="1 2">
    <name type="scientific">Kushneria pakistanensis</name>
    <dbReference type="NCBI Taxonomy" id="1508770"/>
    <lineage>
        <taxon>Bacteria</taxon>
        <taxon>Pseudomonadati</taxon>
        <taxon>Pseudomonadota</taxon>
        <taxon>Gammaproteobacteria</taxon>
        <taxon>Oceanospirillales</taxon>
        <taxon>Halomonadaceae</taxon>
        <taxon>Kushneria</taxon>
    </lineage>
</organism>
<sequence>MSLKRQNPDQASLIGVSCVPAGQALELMLRHYQGALVVVSHDETFLEKLNLTHRLMVNEQGWQLIAWHKRHLSTS</sequence>
<reference evidence="2" key="1">
    <citation type="journal article" date="2019" name="Int. J. Syst. Evol. Microbiol.">
        <title>The Global Catalogue of Microorganisms (GCM) 10K type strain sequencing project: providing services to taxonomists for standard genome sequencing and annotation.</title>
        <authorList>
            <consortium name="The Broad Institute Genomics Platform"/>
            <consortium name="The Broad Institute Genome Sequencing Center for Infectious Disease"/>
            <person name="Wu L."/>
            <person name="Ma J."/>
        </authorList>
    </citation>
    <scope>NUCLEOTIDE SEQUENCE [LARGE SCALE GENOMIC DNA]</scope>
    <source>
        <strain evidence="2">KCTC 42082</strain>
    </source>
</reference>
<comment type="caution">
    <text evidence="1">The sequence shown here is derived from an EMBL/GenBank/DDBJ whole genome shotgun (WGS) entry which is preliminary data.</text>
</comment>
<evidence type="ECO:0000313" key="1">
    <source>
        <dbReference type="EMBL" id="GHC23470.1"/>
    </source>
</evidence>
<proteinExistence type="predicted"/>
<evidence type="ECO:0008006" key="3">
    <source>
        <dbReference type="Google" id="ProtNLM"/>
    </source>
</evidence>
<gene>
    <name evidence="1" type="ORF">GCM10010082_14680</name>
</gene>
<keyword evidence="2" id="KW-1185">Reference proteome</keyword>
<evidence type="ECO:0000313" key="2">
    <source>
        <dbReference type="Proteomes" id="UP000604243"/>
    </source>
</evidence>
<dbReference type="Proteomes" id="UP000604243">
    <property type="component" value="Unassembled WGS sequence"/>
</dbReference>
<dbReference type="EMBL" id="BMZM01000002">
    <property type="protein sequence ID" value="GHC23470.1"/>
    <property type="molecule type" value="Genomic_DNA"/>
</dbReference>
<protein>
    <recommendedName>
        <fullName evidence="3">ABC transporter ATP-binding protein</fullName>
    </recommendedName>
</protein>